<dbReference type="AlphaFoldDB" id="A0A0G0LZU3"/>
<dbReference type="Gene3D" id="3.70.10.10">
    <property type="match status" value="1"/>
</dbReference>
<dbReference type="PANTHER" id="PTHR30478">
    <property type="entry name" value="DNA POLYMERASE III SUBUNIT BETA"/>
    <property type="match status" value="1"/>
</dbReference>
<dbReference type="CDD" id="cd00140">
    <property type="entry name" value="beta_clamp"/>
    <property type="match status" value="1"/>
</dbReference>
<dbReference type="Pfam" id="PF00712">
    <property type="entry name" value="DNA_pol3_beta"/>
    <property type="match status" value="1"/>
</dbReference>
<feature type="domain" description="DNA polymerase III beta sliding clamp C-terminal" evidence="13">
    <location>
        <begin position="252"/>
        <end position="372"/>
    </location>
</feature>
<dbReference type="InterPro" id="IPR022634">
    <property type="entry name" value="DNA_polIII_beta_N"/>
</dbReference>
<evidence type="ECO:0000259" key="12">
    <source>
        <dbReference type="Pfam" id="PF02767"/>
    </source>
</evidence>
<dbReference type="PIRSF" id="PIRSF000804">
    <property type="entry name" value="DNA_pol_III_b"/>
    <property type="match status" value="1"/>
</dbReference>
<evidence type="ECO:0000256" key="9">
    <source>
        <dbReference type="ARBA" id="ARBA00023125"/>
    </source>
</evidence>
<feature type="domain" description="DNA polymerase III beta sliding clamp central" evidence="12">
    <location>
        <begin position="131"/>
        <end position="248"/>
    </location>
</feature>
<dbReference type="PANTHER" id="PTHR30478:SF0">
    <property type="entry name" value="BETA SLIDING CLAMP"/>
    <property type="match status" value="1"/>
</dbReference>
<dbReference type="GO" id="GO:0005737">
    <property type="term" value="C:cytoplasm"/>
    <property type="evidence" value="ECO:0007669"/>
    <property type="project" value="UniProtKB-SubCell"/>
</dbReference>
<keyword evidence="6 10" id="KW-0235">DNA replication</keyword>
<dbReference type="SUPFAM" id="SSF55979">
    <property type="entry name" value="DNA clamp"/>
    <property type="match status" value="3"/>
</dbReference>
<dbReference type="Gene3D" id="3.10.150.10">
    <property type="entry name" value="DNA Polymerase III, subunit A, domain 2"/>
    <property type="match status" value="1"/>
</dbReference>
<comment type="similarity">
    <text evidence="2 10">Belongs to the beta sliding clamp family.</text>
</comment>
<evidence type="ECO:0000256" key="5">
    <source>
        <dbReference type="ARBA" id="ARBA00022695"/>
    </source>
</evidence>
<evidence type="ECO:0000256" key="6">
    <source>
        <dbReference type="ARBA" id="ARBA00022705"/>
    </source>
</evidence>
<evidence type="ECO:0000256" key="8">
    <source>
        <dbReference type="ARBA" id="ARBA00022932"/>
    </source>
</evidence>
<dbReference type="GO" id="GO:0003887">
    <property type="term" value="F:DNA-directed DNA polymerase activity"/>
    <property type="evidence" value="ECO:0007669"/>
    <property type="project" value="UniProtKB-UniRule"/>
</dbReference>
<dbReference type="InterPro" id="IPR046938">
    <property type="entry name" value="DNA_clamp_sf"/>
</dbReference>
<evidence type="ECO:0000256" key="10">
    <source>
        <dbReference type="PIRNR" id="PIRNR000804"/>
    </source>
</evidence>
<dbReference type="InterPro" id="IPR001313">
    <property type="entry name" value="Pumilio_RNA-bd_rpt"/>
</dbReference>
<dbReference type="SMART" id="SM00480">
    <property type="entry name" value="POL3Bc"/>
    <property type="match status" value="1"/>
</dbReference>
<evidence type="ECO:0000259" key="13">
    <source>
        <dbReference type="Pfam" id="PF02768"/>
    </source>
</evidence>
<keyword evidence="9" id="KW-0238">DNA-binding</keyword>
<evidence type="ECO:0000313" key="15">
    <source>
        <dbReference type="Proteomes" id="UP000034235"/>
    </source>
</evidence>
<keyword evidence="8 10" id="KW-0239">DNA-directed DNA polymerase</keyword>
<name>A0A0G0LZU3_9BACT</name>
<keyword evidence="5 10" id="KW-0548">Nucleotidyltransferase</keyword>
<dbReference type="InterPro" id="IPR022637">
    <property type="entry name" value="DNA_polIII_beta_cen"/>
</dbReference>
<dbReference type="Pfam" id="PF02767">
    <property type="entry name" value="DNA_pol3_beta_2"/>
    <property type="match status" value="1"/>
</dbReference>
<evidence type="ECO:0000256" key="4">
    <source>
        <dbReference type="ARBA" id="ARBA00022679"/>
    </source>
</evidence>
<evidence type="ECO:0000256" key="3">
    <source>
        <dbReference type="ARBA" id="ARBA00022490"/>
    </source>
</evidence>
<dbReference type="GO" id="GO:0006271">
    <property type="term" value="P:DNA strand elongation involved in DNA replication"/>
    <property type="evidence" value="ECO:0007669"/>
    <property type="project" value="TreeGrafter"/>
</dbReference>
<dbReference type="GO" id="GO:0009360">
    <property type="term" value="C:DNA polymerase III complex"/>
    <property type="evidence" value="ECO:0007669"/>
    <property type="project" value="InterPro"/>
</dbReference>
<dbReference type="GO" id="GO:0008408">
    <property type="term" value="F:3'-5' exonuclease activity"/>
    <property type="evidence" value="ECO:0007669"/>
    <property type="project" value="InterPro"/>
</dbReference>
<feature type="domain" description="DNA polymerase III beta sliding clamp N-terminal" evidence="11">
    <location>
        <begin position="1"/>
        <end position="118"/>
    </location>
</feature>
<evidence type="ECO:0000256" key="1">
    <source>
        <dbReference type="ARBA" id="ARBA00004496"/>
    </source>
</evidence>
<evidence type="ECO:0000259" key="11">
    <source>
        <dbReference type="Pfam" id="PF00712"/>
    </source>
</evidence>
<reference evidence="14 15" key="1">
    <citation type="journal article" date="2015" name="Nature">
        <title>rRNA introns, odd ribosomes, and small enigmatic genomes across a large radiation of phyla.</title>
        <authorList>
            <person name="Brown C.T."/>
            <person name="Hug L.A."/>
            <person name="Thomas B.C."/>
            <person name="Sharon I."/>
            <person name="Castelle C.J."/>
            <person name="Singh A."/>
            <person name="Wilkins M.J."/>
            <person name="Williams K.H."/>
            <person name="Banfield J.F."/>
        </authorList>
    </citation>
    <scope>NUCLEOTIDE SEQUENCE [LARGE SCALE GENOMIC DNA]</scope>
</reference>
<dbReference type="EMBL" id="LBUP01000002">
    <property type="protein sequence ID" value="KKQ66909.1"/>
    <property type="molecule type" value="Genomic_DNA"/>
</dbReference>
<protein>
    <recommendedName>
        <fullName evidence="10">Beta sliding clamp</fullName>
    </recommendedName>
</protein>
<dbReference type="GO" id="GO:0003677">
    <property type="term" value="F:DNA binding"/>
    <property type="evidence" value="ECO:0007669"/>
    <property type="project" value="UniProtKB-UniRule"/>
</dbReference>
<sequence length="374" mass="40181">MKINILQQDLLPGLQAVSRSCGVKSSLPVLANILLQAENDKLKLSATNLEIGVIKEINAQVIEEGELTVPAKTLVDVVSSLSGAEITLEASGEQLKISTPHFNALLNGISATEFPSIPLSSDKSITVSGKDVHISLPQVSFAAASDEGRPILTGILTEIKNDNLELVATDGFRLAHKKTTLSGTNGANFKALIPRRTFEELIRLVSEEIGSKEVDQMLEVSTSENQNQIIFKVGNTKLSSRLIEGNFPAWEKIIPTTMVSSAVIDRTSLLKAVKLAAVFAKSDTANIVKLELKDGKLRLTSEAKELGGQESDIEAKTEGIGLLIAFNSKFLIDALQNSNADDVQIEFSGNLSPALIRPVGEEGLEYVVMPVRLS</sequence>
<proteinExistence type="inferred from homology"/>
<dbReference type="InterPro" id="IPR022635">
    <property type="entry name" value="DNA_polIII_beta_C"/>
</dbReference>
<comment type="function">
    <text evidence="10">Confers DNA tethering and processivity to DNA polymerases and other proteins. Acts as a clamp, forming a ring around DNA (a reaction catalyzed by the clamp-loading complex) which diffuses in an ATP-independent manner freely and bidirectionally along dsDNA. Initially characterized for its ability to contact the catalytic subunit of DNA polymerase III (Pol III), a complex, multichain enzyme responsible for most of the replicative synthesis in bacteria; Pol III exhibits 3'-5' exonuclease proofreading activity. The beta chain is required for initiation of replication as well as for processivity of DNA replication.</text>
</comment>
<evidence type="ECO:0000256" key="2">
    <source>
        <dbReference type="ARBA" id="ARBA00010752"/>
    </source>
</evidence>
<dbReference type="PROSITE" id="PS50302">
    <property type="entry name" value="PUM"/>
    <property type="match status" value="1"/>
</dbReference>
<dbReference type="InterPro" id="IPR001001">
    <property type="entry name" value="DNA_polIII_beta"/>
</dbReference>
<gene>
    <name evidence="14" type="ORF">US86_C0002G0026</name>
</gene>
<evidence type="ECO:0000256" key="7">
    <source>
        <dbReference type="ARBA" id="ARBA00022737"/>
    </source>
</evidence>
<keyword evidence="4 10" id="KW-0808">Transferase</keyword>
<comment type="subcellular location">
    <subcellularLocation>
        <location evidence="1 10">Cytoplasm</location>
    </subcellularLocation>
</comment>
<accession>A0A0G0LZU3</accession>
<keyword evidence="7" id="KW-0677">Repeat</keyword>
<dbReference type="Pfam" id="PF02768">
    <property type="entry name" value="DNA_pol3_beta_3"/>
    <property type="match status" value="1"/>
</dbReference>
<dbReference type="Proteomes" id="UP000034235">
    <property type="component" value="Unassembled WGS sequence"/>
</dbReference>
<organism evidence="14 15">
    <name type="scientific">Candidatus Daviesbacteria bacterium GW2011_GWA2_38_24</name>
    <dbReference type="NCBI Taxonomy" id="1618422"/>
    <lineage>
        <taxon>Bacteria</taxon>
        <taxon>Candidatus Daviesiibacteriota</taxon>
    </lineage>
</organism>
<evidence type="ECO:0000313" key="14">
    <source>
        <dbReference type="EMBL" id="KKQ66909.1"/>
    </source>
</evidence>
<comment type="subunit">
    <text evidence="10">Forms a ring-shaped head-to-tail homodimer around DNA.</text>
</comment>
<dbReference type="NCBIfam" id="TIGR00663">
    <property type="entry name" value="dnan"/>
    <property type="match status" value="1"/>
</dbReference>
<comment type="caution">
    <text evidence="14">The sequence shown here is derived from an EMBL/GenBank/DDBJ whole genome shotgun (WGS) entry which is preliminary data.</text>
</comment>
<dbReference type="GO" id="GO:0003723">
    <property type="term" value="F:RNA binding"/>
    <property type="evidence" value="ECO:0007669"/>
    <property type="project" value="InterPro"/>
</dbReference>
<keyword evidence="3 10" id="KW-0963">Cytoplasm</keyword>